<gene>
    <name evidence="1" type="ORF">XBO1_1970002</name>
</gene>
<dbReference type="Proteomes" id="UP000028483">
    <property type="component" value="Unassembled WGS sequence"/>
</dbReference>
<evidence type="ECO:0000313" key="1">
    <source>
        <dbReference type="EMBL" id="CDH05646.1"/>
    </source>
</evidence>
<organism evidence="1 2">
    <name type="scientific">Xenorhabdus bovienii str. oregonense</name>
    <dbReference type="NCBI Taxonomy" id="1398202"/>
    <lineage>
        <taxon>Bacteria</taxon>
        <taxon>Pseudomonadati</taxon>
        <taxon>Pseudomonadota</taxon>
        <taxon>Gammaproteobacteria</taxon>
        <taxon>Enterobacterales</taxon>
        <taxon>Morganellaceae</taxon>
        <taxon>Xenorhabdus</taxon>
    </lineage>
</organism>
<dbReference type="AlphaFoldDB" id="A0A077P784"/>
<protein>
    <submittedName>
        <fullName evidence="1">Uncharacterized protein</fullName>
    </submittedName>
</protein>
<sequence length="76" mass="8768">MRSDTLATLSSSKYDSQLSAIMRNCDETCRKVNEKKATLLLFQIQVFNVESHNQARLGDCFITISLSLQKYICYQR</sequence>
<dbReference type="HOGENOM" id="CLU_2653656_0_0_6"/>
<dbReference type="EMBL" id="CBSX010000109">
    <property type="protein sequence ID" value="CDH05646.1"/>
    <property type="molecule type" value="Genomic_DNA"/>
</dbReference>
<name>A0A077P784_XENBV</name>
<accession>A0A077P784</accession>
<reference evidence="1" key="1">
    <citation type="submission" date="2013-07" db="EMBL/GenBank/DDBJ databases">
        <title>Sub-species coevolution in mutualistic symbiosis.</title>
        <authorList>
            <person name="Murfin K."/>
            <person name="Klassen J."/>
            <person name="Lee M."/>
            <person name="Forst S."/>
            <person name="Stock P."/>
            <person name="Goodrich-Blair H."/>
        </authorList>
    </citation>
    <scope>NUCLEOTIDE SEQUENCE [LARGE SCALE GENOMIC DNA]</scope>
    <source>
        <strain evidence="1">Oregonense</strain>
    </source>
</reference>
<evidence type="ECO:0000313" key="2">
    <source>
        <dbReference type="Proteomes" id="UP000028483"/>
    </source>
</evidence>
<comment type="caution">
    <text evidence="1">The sequence shown here is derived from an EMBL/GenBank/DDBJ whole genome shotgun (WGS) entry which is preliminary data.</text>
</comment>
<proteinExistence type="predicted"/>